<keyword evidence="2" id="KW-1185">Reference proteome</keyword>
<evidence type="ECO:0000313" key="1">
    <source>
        <dbReference type="EMBL" id="EFJ33661.1"/>
    </source>
</evidence>
<protein>
    <submittedName>
        <fullName evidence="1">Uncharacterized protein</fullName>
    </submittedName>
</protein>
<dbReference type="EMBL" id="GL377570">
    <property type="protein sequence ID" value="EFJ33661.1"/>
    <property type="molecule type" value="Genomic_DNA"/>
</dbReference>
<evidence type="ECO:0000313" key="2">
    <source>
        <dbReference type="Proteomes" id="UP000001514"/>
    </source>
</evidence>
<name>D8R241_SELML</name>
<dbReference type="Gramene" id="EFJ33661">
    <property type="protein sequence ID" value="EFJ33661"/>
    <property type="gene ID" value="SELMODRAFT_406357"/>
</dbReference>
<proteinExistence type="predicted"/>
<organism evidence="2">
    <name type="scientific">Selaginella moellendorffii</name>
    <name type="common">Spikemoss</name>
    <dbReference type="NCBI Taxonomy" id="88036"/>
    <lineage>
        <taxon>Eukaryota</taxon>
        <taxon>Viridiplantae</taxon>
        <taxon>Streptophyta</taxon>
        <taxon>Embryophyta</taxon>
        <taxon>Tracheophyta</taxon>
        <taxon>Lycopodiopsida</taxon>
        <taxon>Selaginellales</taxon>
        <taxon>Selaginellaceae</taxon>
        <taxon>Selaginella</taxon>
    </lineage>
</organism>
<dbReference type="InParanoid" id="D8R241"/>
<accession>D8R241</accession>
<sequence length="144" mass="16285">MDTSSLKTSISCERSLDSDAGKSYGLVMALGKRFVDRKMILAPEFEMPNVLEPLRWLQGGKLSSGKLNERISRSWSECEASRVLPERDELTGAYQGIGAFPAASPRRSPDRKCFLALRHLDRQLKHVRRILHDVQERKGCVRVS</sequence>
<dbReference type="KEGG" id="smo:SELMODRAFT_406357"/>
<dbReference type="HOGENOM" id="CLU_1799787_0_0_1"/>
<reference evidence="1 2" key="1">
    <citation type="journal article" date="2011" name="Science">
        <title>The Selaginella genome identifies genetic changes associated with the evolution of vascular plants.</title>
        <authorList>
            <person name="Banks J.A."/>
            <person name="Nishiyama T."/>
            <person name="Hasebe M."/>
            <person name="Bowman J.L."/>
            <person name="Gribskov M."/>
            <person name="dePamphilis C."/>
            <person name="Albert V.A."/>
            <person name="Aono N."/>
            <person name="Aoyama T."/>
            <person name="Ambrose B.A."/>
            <person name="Ashton N.W."/>
            <person name="Axtell M.J."/>
            <person name="Barker E."/>
            <person name="Barker M.S."/>
            <person name="Bennetzen J.L."/>
            <person name="Bonawitz N.D."/>
            <person name="Chapple C."/>
            <person name="Cheng C."/>
            <person name="Correa L.G."/>
            <person name="Dacre M."/>
            <person name="DeBarry J."/>
            <person name="Dreyer I."/>
            <person name="Elias M."/>
            <person name="Engstrom E.M."/>
            <person name="Estelle M."/>
            <person name="Feng L."/>
            <person name="Finet C."/>
            <person name="Floyd S.K."/>
            <person name="Frommer W.B."/>
            <person name="Fujita T."/>
            <person name="Gramzow L."/>
            <person name="Gutensohn M."/>
            <person name="Harholt J."/>
            <person name="Hattori M."/>
            <person name="Heyl A."/>
            <person name="Hirai T."/>
            <person name="Hiwatashi Y."/>
            <person name="Ishikawa M."/>
            <person name="Iwata M."/>
            <person name="Karol K.G."/>
            <person name="Koehler B."/>
            <person name="Kolukisaoglu U."/>
            <person name="Kubo M."/>
            <person name="Kurata T."/>
            <person name="Lalonde S."/>
            <person name="Li K."/>
            <person name="Li Y."/>
            <person name="Litt A."/>
            <person name="Lyons E."/>
            <person name="Manning G."/>
            <person name="Maruyama T."/>
            <person name="Michael T.P."/>
            <person name="Mikami K."/>
            <person name="Miyazaki S."/>
            <person name="Morinaga S."/>
            <person name="Murata T."/>
            <person name="Mueller-Roeber B."/>
            <person name="Nelson D.R."/>
            <person name="Obara M."/>
            <person name="Oguri Y."/>
            <person name="Olmstead R.G."/>
            <person name="Onodera N."/>
            <person name="Petersen B.L."/>
            <person name="Pils B."/>
            <person name="Prigge M."/>
            <person name="Rensing S.A."/>
            <person name="Riano-Pachon D.M."/>
            <person name="Roberts A.W."/>
            <person name="Sato Y."/>
            <person name="Scheller H.V."/>
            <person name="Schulz B."/>
            <person name="Schulz C."/>
            <person name="Shakirov E.V."/>
            <person name="Shibagaki N."/>
            <person name="Shinohara N."/>
            <person name="Shippen D.E."/>
            <person name="Soerensen I."/>
            <person name="Sotooka R."/>
            <person name="Sugimoto N."/>
            <person name="Sugita M."/>
            <person name="Sumikawa N."/>
            <person name="Tanurdzic M."/>
            <person name="Theissen G."/>
            <person name="Ulvskov P."/>
            <person name="Wakazuki S."/>
            <person name="Weng J.K."/>
            <person name="Willats W.W."/>
            <person name="Wipf D."/>
            <person name="Wolf P.G."/>
            <person name="Yang L."/>
            <person name="Zimmer A.D."/>
            <person name="Zhu Q."/>
            <person name="Mitros T."/>
            <person name="Hellsten U."/>
            <person name="Loque D."/>
            <person name="Otillar R."/>
            <person name="Salamov A."/>
            <person name="Schmutz J."/>
            <person name="Shapiro H."/>
            <person name="Lindquist E."/>
            <person name="Lucas S."/>
            <person name="Rokhsar D."/>
            <person name="Grigoriev I.V."/>
        </authorList>
    </citation>
    <scope>NUCLEOTIDE SEQUENCE [LARGE SCALE GENOMIC DNA]</scope>
</reference>
<gene>
    <name evidence="1" type="ORF">SELMODRAFT_406357</name>
</gene>
<dbReference type="Proteomes" id="UP000001514">
    <property type="component" value="Unassembled WGS sequence"/>
</dbReference>
<dbReference type="AlphaFoldDB" id="D8R241"/>